<dbReference type="InterPro" id="IPR050095">
    <property type="entry name" value="ECF_ABC_transporter_ATP-bd"/>
</dbReference>
<dbReference type="InterPro" id="IPR003439">
    <property type="entry name" value="ABC_transporter-like_ATP-bd"/>
</dbReference>
<evidence type="ECO:0000256" key="2">
    <source>
        <dbReference type="ARBA" id="ARBA00005417"/>
    </source>
</evidence>
<dbReference type="Proteomes" id="UP001434337">
    <property type="component" value="Chromosome"/>
</dbReference>
<evidence type="ECO:0000256" key="5">
    <source>
        <dbReference type="ARBA" id="ARBA00022741"/>
    </source>
</evidence>
<proteinExistence type="inferred from homology"/>
<evidence type="ECO:0000256" key="8">
    <source>
        <dbReference type="ARBA" id="ARBA00023136"/>
    </source>
</evidence>
<dbReference type="InterPro" id="IPR003593">
    <property type="entry name" value="AAA+_ATPase"/>
</dbReference>
<dbReference type="SMART" id="SM00382">
    <property type="entry name" value="AAA"/>
    <property type="match status" value="1"/>
</dbReference>
<keyword evidence="12" id="KW-1185">Reference proteome</keyword>
<evidence type="ECO:0000256" key="1">
    <source>
        <dbReference type="ARBA" id="ARBA00004141"/>
    </source>
</evidence>
<feature type="transmembrane region" description="Helical" evidence="9">
    <location>
        <begin position="445"/>
        <end position="467"/>
    </location>
</feature>
<comment type="similarity">
    <text evidence="2">Belongs to the ABC transporter superfamily.</text>
</comment>
<dbReference type="RefSeq" id="WP_342372436.1">
    <property type="nucleotide sequence ID" value="NZ_CP115965.1"/>
</dbReference>
<keyword evidence="3" id="KW-0813">Transport</keyword>
<dbReference type="PROSITE" id="PS00211">
    <property type="entry name" value="ABC_TRANSPORTER_1"/>
    <property type="match status" value="1"/>
</dbReference>
<dbReference type="SUPFAM" id="SSF52540">
    <property type="entry name" value="P-loop containing nucleoside triphosphate hydrolases"/>
    <property type="match status" value="2"/>
</dbReference>
<sequence length="591" mass="62062">MPRAEIGPRVAAIAERCGITHLLGRQTGQLSGGEAQRVALAATLVGGPEVVLLDEPLSMLDPDAAADVAALLRTELGTARGTELGVAEGASRSGRAPAAVIVEHRRAELARAGVRASHTVALGRGCAAPARPVGAPGPAPRPAPTAAAPFRWHLTDVRRAPDGPVVLPGVDIALRPGTLTALTGPNGSGKSTLLLAIAGLLPAHRAALGAPRVGMVFQRPENQFVAHTVREEISWNADARRAAILLERVGLAGLEELSPHQLSLGQQRRLSLVAAAAQSPPVLLLDEPTFGLDDAGVTAVEGVLAGLRADGVALLVATHDRGLVKRLADAEVRLSAQPAGRSRQARPRVPDSFLARCSPVTTFTLVFVVSIALLFTLDVVPVLGLWALATAAALTLGRVPLRRLLLFQVPVAWFALSAFLVNVLSRSGGVPVAQWGPLTITDDGLAWGLALGARSLAIGALAALFALTTDAIAFLNAAHQQARVPARHAYALMAGYRLMEMLPEEWWTLRAAHRVRARGAGRDRLTLDAFRRAAFSLLVVALRRGQQLAEALEARGLGRSPRTVWRPVRWGWRDAALAAGATLTIVAVLAL</sequence>
<dbReference type="InterPro" id="IPR015856">
    <property type="entry name" value="ABC_transpr_CbiO/EcfA_su"/>
</dbReference>
<reference evidence="11 12" key="1">
    <citation type="journal article" date="2023" name="Environ Microbiome">
        <title>A coral-associated actinobacterium mitigates coral bleaching under heat stress.</title>
        <authorList>
            <person name="Li J."/>
            <person name="Zou Y."/>
            <person name="Li Q."/>
            <person name="Zhang J."/>
            <person name="Bourne D.G."/>
            <person name="Lyu Y."/>
            <person name="Liu C."/>
            <person name="Zhang S."/>
        </authorList>
    </citation>
    <scope>NUCLEOTIDE SEQUENCE [LARGE SCALE GENOMIC DNA]</scope>
    <source>
        <strain evidence="11 12">SCSIO 13291</strain>
    </source>
</reference>
<dbReference type="PANTHER" id="PTHR43553:SF1">
    <property type="entry name" value="ABC TRANSPORTER I FAMILY MEMBER 11, CHLOROPLASTIC"/>
    <property type="match status" value="1"/>
</dbReference>
<accession>A0ABZ3C762</accession>
<dbReference type="GO" id="GO:0005524">
    <property type="term" value="F:ATP binding"/>
    <property type="evidence" value="ECO:0007669"/>
    <property type="project" value="UniProtKB-KW"/>
</dbReference>
<dbReference type="CDD" id="cd03225">
    <property type="entry name" value="ABC_cobalt_CbiO_domain1"/>
    <property type="match status" value="1"/>
</dbReference>
<keyword evidence="6 11" id="KW-0067">ATP-binding</keyword>
<dbReference type="InterPro" id="IPR003339">
    <property type="entry name" value="ABC/ECF_trnsptr_transmembrane"/>
</dbReference>
<keyword evidence="5" id="KW-0547">Nucleotide-binding</keyword>
<evidence type="ECO:0000256" key="7">
    <source>
        <dbReference type="ARBA" id="ARBA00022989"/>
    </source>
</evidence>
<evidence type="ECO:0000313" key="11">
    <source>
        <dbReference type="EMBL" id="WZW98386.1"/>
    </source>
</evidence>
<keyword evidence="7 9" id="KW-1133">Transmembrane helix</keyword>
<dbReference type="Gene3D" id="3.40.50.300">
    <property type="entry name" value="P-loop containing nucleotide triphosphate hydrolases"/>
    <property type="match status" value="2"/>
</dbReference>
<dbReference type="PANTHER" id="PTHR43553">
    <property type="entry name" value="HEAVY METAL TRANSPORTER"/>
    <property type="match status" value="1"/>
</dbReference>
<dbReference type="PROSITE" id="PS50893">
    <property type="entry name" value="ABC_TRANSPORTER_2"/>
    <property type="match status" value="1"/>
</dbReference>
<dbReference type="InterPro" id="IPR017871">
    <property type="entry name" value="ABC_transporter-like_CS"/>
</dbReference>
<evidence type="ECO:0000256" key="9">
    <source>
        <dbReference type="SAM" id="Phobius"/>
    </source>
</evidence>
<dbReference type="CDD" id="cd16914">
    <property type="entry name" value="EcfT"/>
    <property type="match status" value="1"/>
</dbReference>
<feature type="domain" description="ABC transporter" evidence="10">
    <location>
        <begin position="152"/>
        <end position="358"/>
    </location>
</feature>
<protein>
    <submittedName>
        <fullName evidence="11">ATP-binding cassette domain-containing protein</fullName>
    </submittedName>
</protein>
<dbReference type="Pfam" id="PF02361">
    <property type="entry name" value="CbiQ"/>
    <property type="match status" value="1"/>
</dbReference>
<dbReference type="InterPro" id="IPR027417">
    <property type="entry name" value="P-loop_NTPase"/>
</dbReference>
<keyword evidence="8 9" id="KW-0472">Membrane</keyword>
<evidence type="ECO:0000256" key="6">
    <source>
        <dbReference type="ARBA" id="ARBA00022840"/>
    </source>
</evidence>
<feature type="transmembrane region" description="Helical" evidence="9">
    <location>
        <begin position="404"/>
        <end position="425"/>
    </location>
</feature>
<gene>
    <name evidence="11" type="ORF">PCC79_16085</name>
</gene>
<evidence type="ECO:0000256" key="3">
    <source>
        <dbReference type="ARBA" id="ARBA00022448"/>
    </source>
</evidence>
<comment type="subcellular location">
    <subcellularLocation>
        <location evidence="1">Membrane</location>
        <topology evidence="1">Multi-pass membrane protein</topology>
    </subcellularLocation>
</comment>
<evidence type="ECO:0000256" key="4">
    <source>
        <dbReference type="ARBA" id="ARBA00022692"/>
    </source>
</evidence>
<dbReference type="Pfam" id="PF00005">
    <property type="entry name" value="ABC_tran"/>
    <property type="match status" value="2"/>
</dbReference>
<name>A0ABZ3C762_9ACTN</name>
<evidence type="ECO:0000259" key="10">
    <source>
        <dbReference type="PROSITE" id="PS50893"/>
    </source>
</evidence>
<keyword evidence="4 9" id="KW-0812">Transmembrane</keyword>
<evidence type="ECO:0000313" key="12">
    <source>
        <dbReference type="Proteomes" id="UP001434337"/>
    </source>
</evidence>
<dbReference type="EMBL" id="CP115965">
    <property type="protein sequence ID" value="WZW98386.1"/>
    <property type="molecule type" value="Genomic_DNA"/>
</dbReference>
<organism evidence="11 12">
    <name type="scientific">Propioniciclava soli</name>
    <dbReference type="NCBI Taxonomy" id="2775081"/>
    <lineage>
        <taxon>Bacteria</taxon>
        <taxon>Bacillati</taxon>
        <taxon>Actinomycetota</taxon>
        <taxon>Actinomycetes</taxon>
        <taxon>Propionibacteriales</taxon>
        <taxon>Propionibacteriaceae</taxon>
        <taxon>Propioniciclava</taxon>
    </lineage>
</organism>